<dbReference type="InterPro" id="IPR043129">
    <property type="entry name" value="ATPase_NBD"/>
</dbReference>
<gene>
    <name evidence="1" type="ORF">TPC1_30523</name>
</gene>
<protein>
    <submittedName>
        <fullName evidence="1">Uncharacterized protein</fullName>
    </submittedName>
</protein>
<dbReference type="SUPFAM" id="SSF53067">
    <property type="entry name" value="Actin-like ATPase domain"/>
    <property type="match status" value="1"/>
</dbReference>
<dbReference type="PANTHER" id="PTHR14187">
    <property type="entry name" value="ALPHA KINASE/ELONGATION FACTOR 2 KINASE"/>
    <property type="match status" value="1"/>
</dbReference>
<dbReference type="CDD" id="cd10170">
    <property type="entry name" value="ASKHA_NBD_HSP70"/>
    <property type="match status" value="1"/>
</dbReference>
<evidence type="ECO:0000313" key="1">
    <source>
        <dbReference type="EMBL" id="JAP89982.1"/>
    </source>
</evidence>
<name>A0A146JZ53_9EUKA</name>
<reference evidence="1" key="1">
    <citation type="submission" date="2015-07" db="EMBL/GenBank/DDBJ databases">
        <title>Adaptation to a free-living lifestyle via gene acquisitions in the diplomonad Trepomonas sp. PC1.</title>
        <authorList>
            <person name="Xu F."/>
            <person name="Jerlstrom-Hultqvist J."/>
            <person name="Kolisko M."/>
            <person name="Simpson A.G.B."/>
            <person name="Roger A.J."/>
            <person name="Svard S.G."/>
            <person name="Andersson J.O."/>
        </authorList>
    </citation>
    <scope>NUCLEOTIDE SEQUENCE</scope>
    <source>
        <strain evidence="1">PC1</strain>
    </source>
</reference>
<dbReference type="EMBL" id="GDID01006624">
    <property type="protein sequence ID" value="JAP89982.1"/>
    <property type="molecule type" value="Transcribed_RNA"/>
</dbReference>
<proteinExistence type="predicted"/>
<dbReference type="PANTHER" id="PTHR14187:SF5">
    <property type="entry name" value="HEAT SHOCK 70 KDA PROTEIN 12A"/>
    <property type="match status" value="1"/>
</dbReference>
<feature type="non-terminal residue" evidence="1">
    <location>
        <position position="580"/>
    </location>
</feature>
<feature type="non-terminal residue" evidence="1">
    <location>
        <position position="1"/>
    </location>
</feature>
<sequence length="580" mass="65822">PQHIAEWCHRNPQHNDFQFIGLKNYAYGNDEVIHPPGHPKVQANPTQIFLVALKLLQRKLAEEKDLQDNNFTLYYLIPGDNTEQVTTKLSAMIREAFPQLAHSKNRIQFIREPQAAASYTVSSIMRQKAQLVKFENNSFSHFLTIDLGGGTSDFALVFLDHTAKDSPHIFPITESCKVGGTAMDVQFIMLLQVLFPFMQDKQEFFNKQLCNFQQCKLNNKFEKIVIENFQDEDISAIGFANVSTEENFKQFEYLGLDYDDLKEAYEQDYLTIPEAFIKRCFDNVIEQINAKLDDVFEQCKQLTGEKLQQVFGRVKDLSHEIPSIDYISVVGGLSDSKYVLQKIQEKIQQIQAKKGFEGQFINVVNLERSLAIVKGGQSYIIQSNSVDDDKQISIKALIPVSETIMFVPAEGKPIELFTEGSSLTVDQKLVTLTNLKPVKSDASEALLNFTTTKIDKLRQRGQNKDEGTKAKTQNYHVVVKMKSSIGCQFSMEIGNNGYSIKYKDNGYETGEDYKLIPGTMLPSVFFLIDTTPSMEPMIQKISDLIDRIVEKVQAAGANATLIFYTDRQNKDYNDQNQGVT</sequence>
<dbReference type="AlphaFoldDB" id="A0A146JZ53"/>
<organism evidence="1">
    <name type="scientific">Trepomonas sp. PC1</name>
    <dbReference type="NCBI Taxonomy" id="1076344"/>
    <lineage>
        <taxon>Eukaryota</taxon>
        <taxon>Metamonada</taxon>
        <taxon>Diplomonadida</taxon>
        <taxon>Hexamitidae</taxon>
        <taxon>Hexamitinae</taxon>
        <taxon>Trepomonas</taxon>
    </lineage>
</organism>
<accession>A0A146JZ53</accession>